<dbReference type="GO" id="GO:0009881">
    <property type="term" value="F:photoreceptor activity"/>
    <property type="evidence" value="ECO:0007669"/>
    <property type="project" value="UniProtKB-KW"/>
</dbReference>
<evidence type="ECO:0000256" key="8">
    <source>
        <dbReference type="ARBA" id="ARBA00022991"/>
    </source>
</evidence>
<keyword evidence="13" id="KW-1185">Reference proteome</keyword>
<feature type="transmembrane region" description="Helical" evidence="11">
    <location>
        <begin position="154"/>
        <end position="176"/>
    </location>
</feature>
<evidence type="ECO:0000256" key="5">
    <source>
        <dbReference type="ARBA" id="ARBA00022692"/>
    </source>
</evidence>
<dbReference type="Pfam" id="PF01036">
    <property type="entry name" value="Bac_rhodopsin"/>
    <property type="match status" value="1"/>
</dbReference>
<evidence type="ECO:0000256" key="9">
    <source>
        <dbReference type="ARBA" id="ARBA00023136"/>
    </source>
</evidence>
<evidence type="ECO:0000313" key="12">
    <source>
        <dbReference type="EMBL" id="RXK42366.1"/>
    </source>
</evidence>
<dbReference type="OrthoDB" id="536545at2759"/>
<dbReference type="PROSITE" id="PS00950">
    <property type="entry name" value="BACTERIAL_OPSIN_1"/>
    <property type="match status" value="1"/>
</dbReference>
<proteinExistence type="inferred from homology"/>
<dbReference type="GO" id="GO:0005886">
    <property type="term" value="C:plasma membrane"/>
    <property type="evidence" value="ECO:0007669"/>
    <property type="project" value="TreeGrafter"/>
</dbReference>
<dbReference type="AlphaFoldDB" id="A0A4Q1BWC6"/>
<keyword evidence="5 11" id="KW-0812">Transmembrane</keyword>
<feature type="transmembrane region" description="Helical" evidence="11">
    <location>
        <begin position="60"/>
        <end position="81"/>
    </location>
</feature>
<organism evidence="12 13">
    <name type="scientific">Tremella mesenterica</name>
    <name type="common">Jelly fungus</name>
    <dbReference type="NCBI Taxonomy" id="5217"/>
    <lineage>
        <taxon>Eukaryota</taxon>
        <taxon>Fungi</taxon>
        <taxon>Dikarya</taxon>
        <taxon>Basidiomycota</taxon>
        <taxon>Agaricomycotina</taxon>
        <taxon>Tremellomycetes</taxon>
        <taxon>Tremellales</taxon>
        <taxon>Tremellaceae</taxon>
        <taxon>Tremella</taxon>
    </lineage>
</organism>
<dbReference type="GO" id="GO:0007602">
    <property type="term" value="P:phototransduction"/>
    <property type="evidence" value="ECO:0007669"/>
    <property type="project" value="UniProtKB-KW"/>
</dbReference>
<dbReference type="GO" id="GO:0005783">
    <property type="term" value="C:endoplasmic reticulum"/>
    <property type="evidence" value="ECO:0007669"/>
    <property type="project" value="TreeGrafter"/>
</dbReference>
<sequence length="197" mass="21591">MDLGCKESRDHADIRLSAAVLTIAMVSYLAMATGMGISYVPIKYSGPHAGELHYFREVYWARYVDWLFTTPLLLLSLALLAGLSPADTLITIGADVFMIVTGLLSTIHSSHSNAGERVKWLFYAVSCVGFVVIWWILLSGGLKAAKLRPSKTRGLFHLLGVMTFHLWLAYPIVFALSEGANKISVNAEIIAYGVLDV</sequence>
<dbReference type="Proteomes" id="UP000289152">
    <property type="component" value="Unassembled WGS sequence"/>
</dbReference>
<name>A0A4Q1BWC6_TREME</name>
<evidence type="ECO:0000256" key="11">
    <source>
        <dbReference type="SAM" id="Phobius"/>
    </source>
</evidence>
<keyword evidence="6" id="KW-0681">Retinal protein</keyword>
<dbReference type="EMBL" id="SDIL01000002">
    <property type="protein sequence ID" value="RXK42366.1"/>
    <property type="molecule type" value="Genomic_DNA"/>
</dbReference>
<dbReference type="VEuPathDB" id="FungiDB:TREMEDRAFT_32188"/>
<evidence type="ECO:0000256" key="7">
    <source>
        <dbReference type="ARBA" id="ARBA00022989"/>
    </source>
</evidence>
<accession>A0A4Q1BWC6</accession>
<keyword evidence="4" id="KW-0716">Sensory transduction</keyword>
<comment type="subcellular location">
    <subcellularLocation>
        <location evidence="1">Membrane</location>
        <topology evidence="1">Multi-pass membrane protein</topology>
    </subcellularLocation>
</comment>
<comment type="caution">
    <text evidence="12">The sequence shown here is derived from an EMBL/GenBank/DDBJ whole genome shotgun (WGS) entry which is preliminary data.</text>
</comment>
<evidence type="ECO:0000256" key="3">
    <source>
        <dbReference type="ARBA" id="ARBA00022543"/>
    </source>
</evidence>
<dbReference type="PRINTS" id="PR00251">
    <property type="entry name" value="BACTRLOPSIN"/>
</dbReference>
<dbReference type="InterPro" id="IPR018229">
    <property type="entry name" value="Rhodopsin_retinal_BS"/>
</dbReference>
<dbReference type="SMART" id="SM01021">
    <property type="entry name" value="Bac_rhodopsin"/>
    <property type="match status" value="1"/>
</dbReference>
<dbReference type="SUPFAM" id="SSF81321">
    <property type="entry name" value="Family A G protein-coupled receptor-like"/>
    <property type="match status" value="1"/>
</dbReference>
<keyword evidence="9 11" id="KW-0472">Membrane</keyword>
<keyword evidence="8" id="KW-0157">Chromophore</keyword>
<evidence type="ECO:0000256" key="2">
    <source>
        <dbReference type="ARBA" id="ARBA00008130"/>
    </source>
</evidence>
<feature type="transmembrane region" description="Helical" evidence="11">
    <location>
        <begin position="120"/>
        <end position="142"/>
    </location>
</feature>
<comment type="similarity">
    <text evidence="2">Belongs to the archaeal/bacterial/fungal opsin family.</text>
</comment>
<protein>
    <submittedName>
        <fullName evidence="12">Uncharacterized protein</fullName>
    </submittedName>
</protein>
<evidence type="ECO:0000256" key="1">
    <source>
        <dbReference type="ARBA" id="ARBA00004141"/>
    </source>
</evidence>
<dbReference type="GO" id="GO:0005216">
    <property type="term" value="F:monoatomic ion channel activity"/>
    <property type="evidence" value="ECO:0007669"/>
    <property type="project" value="InterPro"/>
</dbReference>
<keyword evidence="3" id="KW-0600">Photoreceptor protein</keyword>
<reference evidence="12 13" key="1">
    <citation type="submission" date="2016-06" db="EMBL/GenBank/DDBJ databases">
        <title>Evolution of pathogenesis and genome organization in the Tremellales.</title>
        <authorList>
            <person name="Cuomo C."/>
            <person name="Litvintseva A."/>
            <person name="Heitman J."/>
            <person name="Chen Y."/>
            <person name="Sun S."/>
            <person name="Springer D."/>
            <person name="Dromer F."/>
            <person name="Young S."/>
            <person name="Zeng Q."/>
            <person name="Chapman S."/>
            <person name="Gujja S."/>
            <person name="Saif S."/>
            <person name="Birren B."/>
        </authorList>
    </citation>
    <scope>NUCLEOTIDE SEQUENCE [LARGE SCALE GENOMIC DNA]</scope>
    <source>
        <strain evidence="12 13">ATCC 28783</strain>
    </source>
</reference>
<evidence type="ECO:0000256" key="10">
    <source>
        <dbReference type="ARBA" id="ARBA00023170"/>
    </source>
</evidence>
<evidence type="ECO:0000313" key="13">
    <source>
        <dbReference type="Proteomes" id="UP000289152"/>
    </source>
</evidence>
<dbReference type="InterPro" id="IPR001425">
    <property type="entry name" value="Arc/bac/fun_rhodopsins"/>
</dbReference>
<keyword evidence="10" id="KW-0675">Receptor</keyword>
<dbReference type="InParanoid" id="A0A4Q1BWC6"/>
<gene>
    <name evidence="12" type="ORF">M231_00356</name>
</gene>
<evidence type="ECO:0000256" key="4">
    <source>
        <dbReference type="ARBA" id="ARBA00022606"/>
    </source>
</evidence>
<keyword evidence="7 11" id="KW-1133">Transmembrane helix</keyword>
<feature type="transmembrane region" description="Helical" evidence="11">
    <location>
        <begin position="16"/>
        <end position="40"/>
    </location>
</feature>
<dbReference type="PANTHER" id="PTHR28286:SF2">
    <property type="entry name" value="BACTERIORHODOPSIN _OPSIN, NOPA (EUROFUNG)"/>
    <property type="match status" value="1"/>
</dbReference>
<dbReference type="PANTHER" id="PTHR28286">
    <property type="match status" value="1"/>
</dbReference>
<feature type="transmembrane region" description="Helical" evidence="11">
    <location>
        <begin position="88"/>
        <end position="108"/>
    </location>
</feature>
<dbReference type="Gene3D" id="1.20.1070.10">
    <property type="entry name" value="Rhodopsin 7-helix transmembrane proteins"/>
    <property type="match status" value="1"/>
</dbReference>
<evidence type="ECO:0000256" key="6">
    <source>
        <dbReference type="ARBA" id="ARBA00022925"/>
    </source>
</evidence>